<gene>
    <name evidence="2" type="ORF">T4C_5684</name>
</gene>
<name>A0A0V1K588_TRIPS</name>
<sequence>MKHEFYLRLLNKQYGTYGKSRDAQNSSGSRQKRVPQRPIVSVSTHLSPIDGFAPEIFSRDISLKEKCIQKQSSLHDGIRLNASNAFLEMDSVCELTYEKNTVTAIGEHQSLGCNRVSNRCIESLTNLMSIPCDVLFVNATRKASSIFG</sequence>
<evidence type="ECO:0000313" key="3">
    <source>
        <dbReference type="Proteomes" id="UP000054826"/>
    </source>
</evidence>
<accession>A0A0V1K588</accession>
<proteinExistence type="predicted"/>
<evidence type="ECO:0000256" key="1">
    <source>
        <dbReference type="SAM" id="MobiDB-lite"/>
    </source>
</evidence>
<evidence type="ECO:0000313" key="2">
    <source>
        <dbReference type="EMBL" id="KRZ42414.1"/>
    </source>
</evidence>
<feature type="region of interest" description="Disordered" evidence="1">
    <location>
        <begin position="17"/>
        <end position="38"/>
    </location>
</feature>
<dbReference type="AlphaFoldDB" id="A0A0V1K588"/>
<comment type="caution">
    <text evidence="2">The sequence shown here is derived from an EMBL/GenBank/DDBJ whole genome shotgun (WGS) entry which is preliminary data.</text>
</comment>
<protein>
    <submittedName>
        <fullName evidence="2">Uncharacterized protein</fullName>
    </submittedName>
</protein>
<dbReference type="EMBL" id="JYDV01000014">
    <property type="protein sequence ID" value="KRZ42414.1"/>
    <property type="molecule type" value="Genomic_DNA"/>
</dbReference>
<dbReference type="Proteomes" id="UP000054826">
    <property type="component" value="Unassembled WGS sequence"/>
</dbReference>
<reference evidence="2 3" key="1">
    <citation type="submission" date="2015-01" db="EMBL/GenBank/DDBJ databases">
        <title>Evolution of Trichinella species and genotypes.</title>
        <authorList>
            <person name="Korhonen P.K."/>
            <person name="Edoardo P."/>
            <person name="Giuseppe L.R."/>
            <person name="Gasser R.B."/>
        </authorList>
    </citation>
    <scope>NUCLEOTIDE SEQUENCE [LARGE SCALE GENOMIC DNA]</scope>
    <source>
        <strain evidence="2">ISS176</strain>
    </source>
</reference>
<organism evidence="2 3">
    <name type="scientific">Trichinella pseudospiralis</name>
    <name type="common">Parasitic roundworm</name>
    <dbReference type="NCBI Taxonomy" id="6337"/>
    <lineage>
        <taxon>Eukaryota</taxon>
        <taxon>Metazoa</taxon>
        <taxon>Ecdysozoa</taxon>
        <taxon>Nematoda</taxon>
        <taxon>Enoplea</taxon>
        <taxon>Dorylaimia</taxon>
        <taxon>Trichinellida</taxon>
        <taxon>Trichinellidae</taxon>
        <taxon>Trichinella</taxon>
    </lineage>
</organism>